<evidence type="ECO:0000313" key="3">
    <source>
        <dbReference type="Proteomes" id="UP000058074"/>
    </source>
</evidence>
<dbReference type="Proteomes" id="UP000058074">
    <property type="component" value="Chromosome"/>
</dbReference>
<keyword evidence="1" id="KW-0812">Transmembrane</keyword>
<sequence>MSRLPRYWNLVHTEDVRFGRAPKPAPSALPEFAALAFAFVIAGTVIWQIVAFERLQLSVWLQNLAAILLLSASGLYFRRRRQRLAQAEKTFYAGKITANG</sequence>
<dbReference type="EMBL" id="CP012700">
    <property type="protein sequence ID" value="ALH80554.1"/>
    <property type="molecule type" value="Genomic_DNA"/>
</dbReference>
<name>A0A0N9UUL2_SPHMC</name>
<feature type="transmembrane region" description="Helical" evidence="1">
    <location>
        <begin position="57"/>
        <end position="77"/>
    </location>
</feature>
<evidence type="ECO:0000256" key="1">
    <source>
        <dbReference type="SAM" id="Phobius"/>
    </source>
</evidence>
<dbReference type="KEGG" id="smag:AN936_09285"/>
<keyword evidence="1" id="KW-1133">Transmembrane helix</keyword>
<keyword evidence="1" id="KW-0472">Membrane</keyword>
<proteinExistence type="predicted"/>
<gene>
    <name evidence="2" type="ORF">AN936_09285</name>
</gene>
<dbReference type="RefSeq" id="WP_149037634.1">
    <property type="nucleotide sequence ID" value="NZ_CP012700.1"/>
</dbReference>
<feature type="transmembrane region" description="Helical" evidence="1">
    <location>
        <begin position="32"/>
        <end position="51"/>
    </location>
</feature>
<protein>
    <submittedName>
        <fullName evidence="2">Uncharacterized protein</fullName>
    </submittedName>
</protein>
<dbReference type="PATRIC" id="fig|33050.5.peg.1925"/>
<organism evidence="2 3">
    <name type="scientific">Sphingopyxis macrogoltabida</name>
    <name type="common">Sphingomonas macrogoltabidus</name>
    <dbReference type="NCBI Taxonomy" id="33050"/>
    <lineage>
        <taxon>Bacteria</taxon>
        <taxon>Pseudomonadati</taxon>
        <taxon>Pseudomonadota</taxon>
        <taxon>Alphaproteobacteria</taxon>
        <taxon>Sphingomonadales</taxon>
        <taxon>Sphingomonadaceae</taxon>
        <taxon>Sphingopyxis</taxon>
    </lineage>
</organism>
<evidence type="ECO:0000313" key="2">
    <source>
        <dbReference type="EMBL" id="ALH80554.1"/>
    </source>
</evidence>
<reference evidence="2 3" key="1">
    <citation type="journal article" date="2015" name="Genome Announc.">
        <title>Complete Genome Sequence of Polypropylene Glycol- and Polyethylene Glycol-Degrading Sphingopyxis macrogoltabida Strain EY-1.</title>
        <authorList>
            <person name="Ohtsubo Y."/>
            <person name="Nagata Y."/>
            <person name="Numata M."/>
            <person name="Tsuchikane K."/>
            <person name="Hosoyama A."/>
            <person name="Yamazoe A."/>
            <person name="Tsuda M."/>
            <person name="Fujita N."/>
            <person name="Kawai F."/>
        </authorList>
    </citation>
    <scope>NUCLEOTIDE SEQUENCE [LARGE SCALE GENOMIC DNA]</scope>
    <source>
        <strain evidence="2 3">EY-1</strain>
    </source>
</reference>
<dbReference type="AlphaFoldDB" id="A0A0N9UUL2"/>
<accession>A0A0N9UUL2</accession>